<evidence type="ECO:0000313" key="8">
    <source>
        <dbReference type="Proteomes" id="UP000728032"/>
    </source>
</evidence>
<dbReference type="EMBL" id="CAJPVJ010000017">
    <property type="protein sequence ID" value="CAG2158296.1"/>
    <property type="molecule type" value="Genomic_DNA"/>
</dbReference>
<keyword evidence="2" id="KW-0964">Secreted</keyword>
<dbReference type="Gene3D" id="2.40.10.10">
    <property type="entry name" value="Trypsin-like serine proteases"/>
    <property type="match status" value="1"/>
</dbReference>
<dbReference type="PANTHER" id="PTHR24252">
    <property type="entry name" value="ACROSIN-RELATED"/>
    <property type="match status" value="1"/>
</dbReference>
<dbReference type="PANTHER" id="PTHR24252:SF7">
    <property type="entry name" value="HYALIN"/>
    <property type="match status" value="1"/>
</dbReference>
<dbReference type="InterPro" id="IPR043504">
    <property type="entry name" value="Peptidase_S1_PA_chymotrypsin"/>
</dbReference>
<evidence type="ECO:0000256" key="5">
    <source>
        <dbReference type="ARBA" id="ARBA00023180"/>
    </source>
</evidence>
<reference evidence="7" key="1">
    <citation type="submission" date="2020-11" db="EMBL/GenBank/DDBJ databases">
        <authorList>
            <person name="Tran Van P."/>
        </authorList>
    </citation>
    <scope>NUCLEOTIDE SEQUENCE</scope>
</reference>
<dbReference type="SMART" id="SM00020">
    <property type="entry name" value="Tryp_SPc"/>
    <property type="match status" value="1"/>
</dbReference>
<sequence length="134" mass="14840">MMIIFKPFVCLNSCKILVVETDIYLALVYLNRIVSVPILSAEFCDYMFQQLGYNDVMKWGKLCAGVIDGGRDACAGDSGGPLTVRRSEDNKWLLVGIISNGIKCGQPYTPGLYTQVSAFVDWINAVIDNDAKYL</sequence>
<evidence type="ECO:0000256" key="4">
    <source>
        <dbReference type="ARBA" id="ARBA00023157"/>
    </source>
</evidence>
<dbReference type="PROSITE" id="PS00135">
    <property type="entry name" value="TRYPSIN_SER"/>
    <property type="match status" value="1"/>
</dbReference>
<keyword evidence="4" id="KW-1015">Disulfide bond</keyword>
<evidence type="ECO:0000259" key="6">
    <source>
        <dbReference type="PROSITE" id="PS50240"/>
    </source>
</evidence>
<dbReference type="Proteomes" id="UP000728032">
    <property type="component" value="Unassembled WGS sequence"/>
</dbReference>
<dbReference type="GO" id="GO:0006508">
    <property type="term" value="P:proteolysis"/>
    <property type="evidence" value="ECO:0007669"/>
    <property type="project" value="InterPro"/>
</dbReference>
<evidence type="ECO:0000256" key="3">
    <source>
        <dbReference type="ARBA" id="ARBA00022729"/>
    </source>
</evidence>
<dbReference type="EMBL" id="OC914842">
    <property type="protein sequence ID" value="CAD7636703.1"/>
    <property type="molecule type" value="Genomic_DNA"/>
</dbReference>
<evidence type="ECO:0000313" key="7">
    <source>
        <dbReference type="EMBL" id="CAD7636703.1"/>
    </source>
</evidence>
<accession>A0A7R9Q9Q0</accession>
<dbReference type="InterPro" id="IPR009003">
    <property type="entry name" value="Peptidase_S1_PA"/>
</dbReference>
<dbReference type="InterPro" id="IPR001254">
    <property type="entry name" value="Trypsin_dom"/>
</dbReference>
<dbReference type="FunFam" id="2.40.10.10:FF:000054">
    <property type="entry name" value="Complement C1r subcomponent"/>
    <property type="match status" value="1"/>
</dbReference>
<name>A0A7R9Q9Q0_9ACAR</name>
<feature type="domain" description="Peptidase S1" evidence="6">
    <location>
        <begin position="32"/>
        <end position="128"/>
    </location>
</feature>
<organism evidence="7">
    <name type="scientific">Oppiella nova</name>
    <dbReference type="NCBI Taxonomy" id="334625"/>
    <lineage>
        <taxon>Eukaryota</taxon>
        <taxon>Metazoa</taxon>
        <taxon>Ecdysozoa</taxon>
        <taxon>Arthropoda</taxon>
        <taxon>Chelicerata</taxon>
        <taxon>Arachnida</taxon>
        <taxon>Acari</taxon>
        <taxon>Acariformes</taxon>
        <taxon>Sarcoptiformes</taxon>
        <taxon>Oribatida</taxon>
        <taxon>Brachypylina</taxon>
        <taxon>Oppioidea</taxon>
        <taxon>Oppiidae</taxon>
        <taxon>Oppiella</taxon>
    </lineage>
</organism>
<keyword evidence="8" id="KW-1185">Reference proteome</keyword>
<dbReference type="GO" id="GO:0004252">
    <property type="term" value="F:serine-type endopeptidase activity"/>
    <property type="evidence" value="ECO:0007669"/>
    <property type="project" value="InterPro"/>
</dbReference>
<dbReference type="AlphaFoldDB" id="A0A7R9Q9Q0"/>
<comment type="subcellular location">
    <subcellularLocation>
        <location evidence="1">Secreted</location>
    </subcellularLocation>
</comment>
<dbReference type="SUPFAM" id="SSF50494">
    <property type="entry name" value="Trypsin-like serine proteases"/>
    <property type="match status" value="1"/>
</dbReference>
<proteinExistence type="predicted"/>
<dbReference type="OrthoDB" id="414661at2759"/>
<dbReference type="InterPro" id="IPR033116">
    <property type="entry name" value="TRYPSIN_SER"/>
</dbReference>
<evidence type="ECO:0000256" key="1">
    <source>
        <dbReference type="ARBA" id="ARBA00004613"/>
    </source>
</evidence>
<dbReference type="GO" id="GO:0005576">
    <property type="term" value="C:extracellular region"/>
    <property type="evidence" value="ECO:0007669"/>
    <property type="project" value="UniProtKB-SubCell"/>
</dbReference>
<dbReference type="Pfam" id="PF00089">
    <property type="entry name" value="Trypsin"/>
    <property type="match status" value="1"/>
</dbReference>
<keyword evidence="3" id="KW-0732">Signal</keyword>
<gene>
    <name evidence="7" type="ORF">ONB1V03_LOCUS365</name>
</gene>
<dbReference type="PROSITE" id="PS50240">
    <property type="entry name" value="TRYPSIN_DOM"/>
    <property type="match status" value="1"/>
</dbReference>
<protein>
    <recommendedName>
        <fullName evidence="6">Peptidase S1 domain-containing protein</fullName>
    </recommendedName>
</protein>
<keyword evidence="5" id="KW-0325">Glycoprotein</keyword>
<evidence type="ECO:0000256" key="2">
    <source>
        <dbReference type="ARBA" id="ARBA00022525"/>
    </source>
</evidence>